<evidence type="ECO:0000256" key="2">
    <source>
        <dbReference type="PROSITE-ProRule" id="PRU00504"/>
    </source>
</evidence>
<dbReference type="InterPro" id="IPR014756">
    <property type="entry name" value="Ig_E-set"/>
</dbReference>
<dbReference type="SUPFAM" id="SSF81296">
    <property type="entry name" value="E set domains"/>
    <property type="match status" value="2"/>
</dbReference>
<gene>
    <name evidence="4" type="ORF">SAMN04488109_0158</name>
</gene>
<feature type="domain" description="IPT/TIG" evidence="3">
    <location>
        <begin position="114"/>
        <end position="188"/>
    </location>
</feature>
<keyword evidence="5" id="KW-1185">Reference proteome</keyword>
<dbReference type="Pfam" id="PF01436">
    <property type="entry name" value="NHL"/>
    <property type="match status" value="1"/>
</dbReference>
<evidence type="ECO:0000313" key="5">
    <source>
        <dbReference type="Proteomes" id="UP000184212"/>
    </source>
</evidence>
<sequence>MATITKNLLYVLACSILLFSCKNDESDTPAPSLVISSFTPGEGQPYGANVTITGVSFSATASENEVRFNGAIANVGTASTTQLTVQVPPGATTGKISVKVGDQTAYSQTDFLVPTITSLEPASAAAGATVVINGSALVTGPGNEVTFMGIKAEILEASSTQIKVIVPINAPSGNITVNTGNSTVATTGFTIKPWVHVSTYVDGTTGTTDQKFTNLYGLSIVSSDGLIATDRSNAVVRRFYPGGTREIVAGSTPGYHDGDALTAQFYGLGGVASSLFGDLYIASGTSVRTMVQSTVFTLAGNGSTGYVDAKGTDARFTQATAIALHPSLDLVVSDEDKIRMVTLEGVVTTLAGSSQGFENGTGTAAKFNGVSGLAFDKTGNVYVADYGNNVIRKITQDGVTTTFAGTGTAGTQDGPLATALFDHPVGIAINRDGYMYVIEWPSSGSKSLRMITPEGRVITLTGRLIDSDNPTQIYGALFSTPTSITVDLNNNIFVADGPKIMKVVFQ</sequence>
<dbReference type="PANTHER" id="PTHR13833:SF71">
    <property type="entry name" value="NHL DOMAIN-CONTAINING PROTEIN"/>
    <property type="match status" value="1"/>
</dbReference>
<reference evidence="4 5" key="1">
    <citation type="submission" date="2016-11" db="EMBL/GenBank/DDBJ databases">
        <authorList>
            <person name="Jaros S."/>
            <person name="Januszkiewicz K."/>
            <person name="Wedrychowicz H."/>
        </authorList>
    </citation>
    <scope>NUCLEOTIDE SEQUENCE [LARGE SCALE GENOMIC DNA]</scope>
    <source>
        <strain evidence="4 5">DSM 24574</strain>
    </source>
</reference>
<dbReference type="InterPro" id="IPR011042">
    <property type="entry name" value="6-blade_b-propeller_TolB-like"/>
</dbReference>
<dbReference type="Proteomes" id="UP000184212">
    <property type="component" value="Unassembled WGS sequence"/>
</dbReference>
<evidence type="ECO:0000313" key="4">
    <source>
        <dbReference type="EMBL" id="SHG41639.1"/>
    </source>
</evidence>
<organism evidence="4 5">
    <name type="scientific">Chryseolinea serpens</name>
    <dbReference type="NCBI Taxonomy" id="947013"/>
    <lineage>
        <taxon>Bacteria</taxon>
        <taxon>Pseudomonadati</taxon>
        <taxon>Bacteroidota</taxon>
        <taxon>Cytophagia</taxon>
        <taxon>Cytophagales</taxon>
        <taxon>Fulvivirgaceae</taxon>
        <taxon>Chryseolinea</taxon>
    </lineage>
</organism>
<dbReference type="Gene3D" id="2.60.40.10">
    <property type="entry name" value="Immunoglobulins"/>
    <property type="match status" value="2"/>
</dbReference>
<dbReference type="RefSeq" id="WP_084137818.1">
    <property type="nucleotide sequence ID" value="NZ_FQWQ01000001.1"/>
</dbReference>
<dbReference type="STRING" id="947013.SAMN04488109_0158"/>
<keyword evidence="1" id="KW-0677">Repeat</keyword>
<dbReference type="InterPro" id="IPR001258">
    <property type="entry name" value="NHL_repeat"/>
</dbReference>
<proteinExistence type="predicted"/>
<dbReference type="InterPro" id="IPR002909">
    <property type="entry name" value="IPT_dom"/>
</dbReference>
<dbReference type="Gene3D" id="2.120.10.30">
    <property type="entry name" value="TolB, C-terminal domain"/>
    <property type="match status" value="3"/>
</dbReference>
<dbReference type="SUPFAM" id="SSF101898">
    <property type="entry name" value="NHL repeat"/>
    <property type="match status" value="1"/>
</dbReference>
<feature type="domain" description="IPT/TIG" evidence="3">
    <location>
        <begin position="34"/>
        <end position="111"/>
    </location>
</feature>
<dbReference type="PANTHER" id="PTHR13833">
    <property type="match status" value="1"/>
</dbReference>
<dbReference type="Pfam" id="PF01833">
    <property type="entry name" value="TIG"/>
    <property type="match status" value="2"/>
</dbReference>
<dbReference type="PROSITE" id="PS51125">
    <property type="entry name" value="NHL"/>
    <property type="match status" value="1"/>
</dbReference>
<dbReference type="InterPro" id="IPR013783">
    <property type="entry name" value="Ig-like_fold"/>
</dbReference>
<dbReference type="OrthoDB" id="791543at2"/>
<dbReference type="PROSITE" id="PS51257">
    <property type="entry name" value="PROKAR_LIPOPROTEIN"/>
    <property type="match status" value="1"/>
</dbReference>
<accession>A0A1M5JN20</accession>
<dbReference type="EMBL" id="FQWQ01000001">
    <property type="protein sequence ID" value="SHG41639.1"/>
    <property type="molecule type" value="Genomic_DNA"/>
</dbReference>
<evidence type="ECO:0000259" key="3">
    <source>
        <dbReference type="Pfam" id="PF01833"/>
    </source>
</evidence>
<dbReference type="AlphaFoldDB" id="A0A1M5JN20"/>
<protein>
    <submittedName>
        <fullName evidence="4">NHL repeat-containing protein</fullName>
    </submittedName>
</protein>
<feature type="repeat" description="NHL" evidence="2">
    <location>
        <begin position="362"/>
        <end position="397"/>
    </location>
</feature>
<name>A0A1M5JN20_9BACT</name>
<evidence type="ECO:0000256" key="1">
    <source>
        <dbReference type="ARBA" id="ARBA00022737"/>
    </source>
</evidence>